<feature type="region of interest" description="Disordered" evidence="7">
    <location>
        <begin position="35"/>
        <end position="65"/>
    </location>
</feature>
<keyword evidence="4" id="KW-0560">Oxidoreductase</keyword>
<dbReference type="PANTHER" id="PTHR46696">
    <property type="entry name" value="P450, PUTATIVE (EUROFUNG)-RELATED"/>
    <property type="match status" value="1"/>
</dbReference>
<dbReference type="GO" id="GO:0004497">
    <property type="term" value="F:monooxygenase activity"/>
    <property type="evidence" value="ECO:0007669"/>
    <property type="project" value="UniProtKB-KW"/>
</dbReference>
<sequence>MLLNGLMRPTMLHNAGSRLPCKLLPAGRMLTVSAAAGASSAQPQPKHHEHADTPNFPFKRPAADHPPAEYAKLRRECPVAKARMFDGSDVWLITKLKDLKEVLQDNRLSKVRTHPGFPELVPGAKAAIEGREPTFVDMDPPQHTHFRSIFEPGFSKQRVDAMKPSIKQHTTELIDAMKLQRWKGGGDAVDLQENFSLPLAFKVIYQLLGIPFEDYNMLSNNVAVRASGSSTARDAAAAQEQLTRYMDKLVTEKEKHPSKDLISEVVQGHLKNGNTSREQLVAHAFLLLVAGNATVASMINLGVITLLRHPEQLEAVKKDPSLWPSAVAEICRYHTASAYALRRVALQEVHVGGQSIKPGEGLIALNQSANRDEDVFPEPDRFDISRKPNPHVAYGYGTHVCPGEYLSNVELEIAFSGLFERLPGLRLAVPESQIQWSGPDKDVGVAALPVTWKMGKEEQEEMRRKAK</sequence>
<comment type="similarity">
    <text evidence="1">Belongs to the cytochrome P450 family.</text>
</comment>
<dbReference type="Proteomes" id="UP000256970">
    <property type="component" value="Unassembled WGS sequence"/>
</dbReference>
<dbReference type="CDD" id="cd11030">
    <property type="entry name" value="CYP105-like"/>
    <property type="match status" value="1"/>
</dbReference>
<dbReference type="AlphaFoldDB" id="A0A383V2F2"/>
<evidence type="ECO:0000313" key="8">
    <source>
        <dbReference type="EMBL" id="SZX59748.1"/>
    </source>
</evidence>
<keyword evidence="9" id="KW-1185">Reference proteome</keyword>
<name>A0A383V2F2_TETOB</name>
<evidence type="ECO:0000256" key="5">
    <source>
        <dbReference type="ARBA" id="ARBA00023004"/>
    </source>
</evidence>
<evidence type="ECO:0008006" key="10">
    <source>
        <dbReference type="Google" id="ProtNLM"/>
    </source>
</evidence>
<dbReference type="Pfam" id="PF00067">
    <property type="entry name" value="p450"/>
    <property type="match status" value="2"/>
</dbReference>
<reference evidence="8 9" key="1">
    <citation type="submission" date="2016-10" db="EMBL/GenBank/DDBJ databases">
        <authorList>
            <person name="Cai Z."/>
        </authorList>
    </citation>
    <scope>NUCLEOTIDE SEQUENCE [LARGE SCALE GENOMIC DNA]</scope>
</reference>
<keyword evidence="3" id="KW-0479">Metal-binding</keyword>
<protein>
    <recommendedName>
        <fullName evidence="10">Cytochrome P450</fullName>
    </recommendedName>
</protein>
<dbReference type="FunFam" id="1.10.630.10:FF:000018">
    <property type="entry name" value="Cytochrome P450 monooxygenase"/>
    <property type="match status" value="1"/>
</dbReference>
<dbReference type="GO" id="GO:0020037">
    <property type="term" value="F:heme binding"/>
    <property type="evidence" value="ECO:0007669"/>
    <property type="project" value="InterPro"/>
</dbReference>
<dbReference type="PANTHER" id="PTHR46696:SF6">
    <property type="entry name" value="P450, PUTATIVE (EUROFUNG)-RELATED"/>
    <property type="match status" value="1"/>
</dbReference>
<dbReference type="InterPro" id="IPR002397">
    <property type="entry name" value="Cyt_P450_B"/>
</dbReference>
<dbReference type="PRINTS" id="PR00359">
    <property type="entry name" value="BP450"/>
</dbReference>
<evidence type="ECO:0000256" key="1">
    <source>
        <dbReference type="ARBA" id="ARBA00010617"/>
    </source>
</evidence>
<keyword evidence="6" id="KW-0503">Monooxygenase</keyword>
<dbReference type="InterPro" id="IPR036396">
    <property type="entry name" value="Cyt_P450_sf"/>
</dbReference>
<evidence type="ECO:0000256" key="4">
    <source>
        <dbReference type="ARBA" id="ARBA00023002"/>
    </source>
</evidence>
<dbReference type="Gene3D" id="1.10.630.10">
    <property type="entry name" value="Cytochrome P450"/>
    <property type="match status" value="1"/>
</dbReference>
<keyword evidence="5" id="KW-0408">Iron</keyword>
<evidence type="ECO:0000313" key="9">
    <source>
        <dbReference type="Proteomes" id="UP000256970"/>
    </source>
</evidence>
<proteinExistence type="inferred from homology"/>
<dbReference type="InterPro" id="IPR001128">
    <property type="entry name" value="Cyt_P450"/>
</dbReference>
<evidence type="ECO:0000256" key="2">
    <source>
        <dbReference type="ARBA" id="ARBA00022617"/>
    </source>
</evidence>
<dbReference type="SUPFAM" id="SSF48264">
    <property type="entry name" value="Cytochrome P450"/>
    <property type="match status" value="1"/>
</dbReference>
<evidence type="ECO:0000256" key="3">
    <source>
        <dbReference type="ARBA" id="ARBA00022723"/>
    </source>
</evidence>
<accession>A0A383V2F2</accession>
<evidence type="ECO:0000256" key="6">
    <source>
        <dbReference type="ARBA" id="ARBA00023033"/>
    </source>
</evidence>
<evidence type="ECO:0000256" key="7">
    <source>
        <dbReference type="SAM" id="MobiDB-lite"/>
    </source>
</evidence>
<gene>
    <name evidence="8" type="ORF">BQ4739_LOCUS359</name>
</gene>
<dbReference type="GO" id="GO:0005506">
    <property type="term" value="F:iron ion binding"/>
    <property type="evidence" value="ECO:0007669"/>
    <property type="project" value="InterPro"/>
</dbReference>
<dbReference type="GO" id="GO:0016705">
    <property type="term" value="F:oxidoreductase activity, acting on paired donors, with incorporation or reduction of molecular oxygen"/>
    <property type="evidence" value="ECO:0007669"/>
    <property type="project" value="InterPro"/>
</dbReference>
<dbReference type="EMBL" id="FNXT01000025">
    <property type="protein sequence ID" value="SZX59748.1"/>
    <property type="molecule type" value="Genomic_DNA"/>
</dbReference>
<organism evidence="8 9">
    <name type="scientific">Tetradesmus obliquus</name>
    <name type="common">Green alga</name>
    <name type="synonym">Acutodesmus obliquus</name>
    <dbReference type="NCBI Taxonomy" id="3088"/>
    <lineage>
        <taxon>Eukaryota</taxon>
        <taxon>Viridiplantae</taxon>
        <taxon>Chlorophyta</taxon>
        <taxon>core chlorophytes</taxon>
        <taxon>Chlorophyceae</taxon>
        <taxon>CS clade</taxon>
        <taxon>Sphaeropleales</taxon>
        <taxon>Scenedesmaceae</taxon>
        <taxon>Tetradesmus</taxon>
    </lineage>
</organism>
<keyword evidence="2" id="KW-0349">Heme</keyword>
<dbReference type="STRING" id="3088.A0A383V2F2"/>